<dbReference type="FunFam" id="3.40.50.720:FF:000009">
    <property type="entry name" value="Fatty oxidation complex, alpha subunit"/>
    <property type="match status" value="1"/>
</dbReference>
<dbReference type="PANTHER" id="PTHR48075">
    <property type="entry name" value="3-HYDROXYACYL-COA DEHYDROGENASE FAMILY PROTEIN"/>
    <property type="match status" value="1"/>
</dbReference>
<comment type="caution">
    <text evidence="6">The sequence shown here is derived from an EMBL/GenBank/DDBJ whole genome shotgun (WGS) entry which is preliminary data.</text>
</comment>
<dbReference type="InterPro" id="IPR006180">
    <property type="entry name" value="3-OHacyl-CoA_DH_CS"/>
</dbReference>
<dbReference type="AlphaFoldDB" id="A0A543PLP0"/>
<accession>A0A543PLP0</accession>
<dbReference type="SUPFAM" id="SSF51735">
    <property type="entry name" value="NAD(P)-binding Rossmann-fold domains"/>
    <property type="match status" value="1"/>
</dbReference>
<evidence type="ECO:0000313" key="6">
    <source>
        <dbReference type="EMBL" id="TQN44980.1"/>
    </source>
</evidence>
<evidence type="ECO:0000259" key="5">
    <source>
        <dbReference type="Pfam" id="PF02737"/>
    </source>
</evidence>
<feature type="domain" description="3-hydroxyacyl-CoA dehydrogenase C-terminal" evidence="4">
    <location>
        <begin position="334"/>
        <end position="406"/>
    </location>
</feature>
<dbReference type="PANTHER" id="PTHR48075:SF5">
    <property type="entry name" value="3-HYDROXYBUTYRYL-COA DEHYDROGENASE"/>
    <property type="match status" value="1"/>
</dbReference>
<dbReference type="SUPFAM" id="SSF48179">
    <property type="entry name" value="6-phosphogluconate dehydrogenase C-terminal domain-like"/>
    <property type="match status" value="2"/>
</dbReference>
<sequence>MDTDVTEAGQNATNRGSDDDEGIFATVAVIGAGAMGSGIAQVAATAGHRVVLVDPVIGAAVEARQRIEAALDRLESKGRISREHAEATLERLVASESVHELPECGLVIEAVPEDLHLKRRLFADLSERQPANTVLATNTSSIDIDDIARDVIDPERVLGLHFFNPPPVMALVEVVHGEVTSPAFVEHVTALMRAWGKTPVRCASTPGFIVNRVARPFYGEAQRIVEAGVADAATVDWVLRERGGFPMGPLELTDFIGQDVNLAVGTSVWEQTGHDERYTPTDFQRRLVEAGTLGRKTGKGVYTYAADGSVERPEPDLELAGRLVGGPVATDPLARTVAMLVNEAVGLVHRGEASAEDVDTAMRLGVRYPRGPIEWGGEIGFDVVAAQIAELDAAFPGGRYRPSPALTDGSLR</sequence>
<dbReference type="InterPro" id="IPR036291">
    <property type="entry name" value="NAD(P)-bd_dom_sf"/>
</dbReference>
<dbReference type="Proteomes" id="UP000320085">
    <property type="component" value="Unassembled WGS sequence"/>
</dbReference>
<evidence type="ECO:0000256" key="1">
    <source>
        <dbReference type="ARBA" id="ARBA00005086"/>
    </source>
</evidence>
<dbReference type="Gene3D" id="1.10.1040.10">
    <property type="entry name" value="N-(1-d-carboxylethyl)-l-norvaline Dehydrogenase, domain 2"/>
    <property type="match status" value="2"/>
</dbReference>
<evidence type="ECO:0000313" key="7">
    <source>
        <dbReference type="Proteomes" id="UP000320085"/>
    </source>
</evidence>
<feature type="domain" description="3-hydroxyacyl-CoA dehydrogenase C-terminal" evidence="4">
    <location>
        <begin position="207"/>
        <end position="304"/>
    </location>
</feature>
<gene>
    <name evidence="6" type="ORF">FHX52_4204</name>
</gene>
<reference evidence="6 7" key="1">
    <citation type="submission" date="2019-06" db="EMBL/GenBank/DDBJ databases">
        <title>Sequencing the genomes of 1000 actinobacteria strains.</title>
        <authorList>
            <person name="Klenk H.-P."/>
        </authorList>
    </citation>
    <scope>NUCLEOTIDE SEQUENCE [LARGE SCALE GENOMIC DNA]</scope>
    <source>
        <strain evidence="6 7">DSM 21776</strain>
    </source>
</reference>
<organism evidence="6 7">
    <name type="scientific">Humibacillus xanthopallidus</name>
    <dbReference type="NCBI Taxonomy" id="412689"/>
    <lineage>
        <taxon>Bacteria</taxon>
        <taxon>Bacillati</taxon>
        <taxon>Actinomycetota</taxon>
        <taxon>Actinomycetes</taxon>
        <taxon>Micrococcales</taxon>
        <taxon>Intrasporangiaceae</taxon>
        <taxon>Humibacillus</taxon>
    </lineage>
</organism>
<dbReference type="InterPro" id="IPR006176">
    <property type="entry name" value="3-OHacyl-CoA_DH_NAD-bd"/>
</dbReference>
<dbReference type="InterPro" id="IPR008927">
    <property type="entry name" value="6-PGluconate_DH-like_C_sf"/>
</dbReference>
<dbReference type="Gene3D" id="3.40.50.720">
    <property type="entry name" value="NAD(P)-binding Rossmann-like Domain"/>
    <property type="match status" value="1"/>
</dbReference>
<dbReference type="InterPro" id="IPR006108">
    <property type="entry name" value="3HC_DH_C"/>
</dbReference>
<proteinExistence type="inferred from homology"/>
<protein>
    <submittedName>
        <fullName evidence="6">3-hydroxybutyryl-CoA dehydrogenase</fullName>
    </submittedName>
</protein>
<dbReference type="OrthoDB" id="9771883at2"/>
<feature type="domain" description="3-hydroxyacyl-CoA dehydrogenase NAD binding" evidence="5">
    <location>
        <begin position="26"/>
        <end position="203"/>
    </location>
</feature>
<name>A0A543PLP0_9MICO</name>
<dbReference type="GO" id="GO:0008691">
    <property type="term" value="F:3-hydroxybutyryl-CoA dehydrogenase activity"/>
    <property type="evidence" value="ECO:0007669"/>
    <property type="project" value="TreeGrafter"/>
</dbReference>
<comment type="similarity">
    <text evidence="2">Belongs to the 3-hydroxyacyl-CoA dehydrogenase family.</text>
</comment>
<dbReference type="Pfam" id="PF00725">
    <property type="entry name" value="3HCDH"/>
    <property type="match status" value="2"/>
</dbReference>
<dbReference type="Pfam" id="PF02737">
    <property type="entry name" value="3HCDH_N"/>
    <property type="match status" value="1"/>
</dbReference>
<evidence type="ECO:0000256" key="3">
    <source>
        <dbReference type="ARBA" id="ARBA00023002"/>
    </source>
</evidence>
<comment type="pathway">
    <text evidence="1">Lipid metabolism; butanoate metabolism.</text>
</comment>
<dbReference type="RefSeq" id="WP_141824269.1">
    <property type="nucleotide sequence ID" value="NZ_BAAAQC010000009.1"/>
</dbReference>
<evidence type="ECO:0000259" key="4">
    <source>
        <dbReference type="Pfam" id="PF00725"/>
    </source>
</evidence>
<dbReference type="EMBL" id="VFQF01000003">
    <property type="protein sequence ID" value="TQN44980.1"/>
    <property type="molecule type" value="Genomic_DNA"/>
</dbReference>
<dbReference type="InterPro" id="IPR013328">
    <property type="entry name" value="6PGD_dom2"/>
</dbReference>
<dbReference type="GO" id="GO:0070403">
    <property type="term" value="F:NAD+ binding"/>
    <property type="evidence" value="ECO:0007669"/>
    <property type="project" value="InterPro"/>
</dbReference>
<dbReference type="PROSITE" id="PS00067">
    <property type="entry name" value="3HCDH"/>
    <property type="match status" value="1"/>
</dbReference>
<dbReference type="GO" id="GO:0006635">
    <property type="term" value="P:fatty acid beta-oxidation"/>
    <property type="evidence" value="ECO:0007669"/>
    <property type="project" value="TreeGrafter"/>
</dbReference>
<keyword evidence="3" id="KW-0560">Oxidoreductase</keyword>
<evidence type="ECO:0000256" key="2">
    <source>
        <dbReference type="ARBA" id="ARBA00009463"/>
    </source>
</evidence>